<evidence type="ECO:0000313" key="1">
    <source>
        <dbReference type="EMBL" id="BCA95022.1"/>
    </source>
</evidence>
<evidence type="ECO:0000313" key="2">
    <source>
        <dbReference type="Proteomes" id="UP000502894"/>
    </source>
</evidence>
<organism evidence="1 2">
    <name type="scientific">Legionella antarctica</name>
    <dbReference type="NCBI Taxonomy" id="2708020"/>
    <lineage>
        <taxon>Bacteria</taxon>
        <taxon>Pseudomonadati</taxon>
        <taxon>Pseudomonadota</taxon>
        <taxon>Gammaproteobacteria</taxon>
        <taxon>Legionellales</taxon>
        <taxon>Legionellaceae</taxon>
        <taxon>Legionella</taxon>
    </lineage>
</organism>
<protein>
    <submittedName>
        <fullName evidence="1">Uncharacterized protein</fullName>
    </submittedName>
</protein>
<reference evidence="1" key="1">
    <citation type="journal article" date="2020" name="Microbiol. Resour. Announc.">
        <title>Complete Genome Sequence of Novel Psychrotolerant Legionella Strain TUM19329, Isolated from Antarctic Lake Sediment.</title>
        <authorList>
            <person name="Shimada S."/>
            <person name="Nakai R."/>
            <person name="Aoki K."/>
            <person name="Shimoeda N."/>
            <person name="Ohno G."/>
            <person name="Miyazaki Y."/>
            <person name="Kudoh S."/>
            <person name="Imura S."/>
            <person name="Watanabe K."/>
            <person name="Ishii Y."/>
            <person name="Tateda K."/>
        </authorList>
    </citation>
    <scope>NUCLEOTIDE SEQUENCE [LARGE SCALE GENOMIC DNA]</scope>
    <source>
        <strain evidence="1">TUM19329</strain>
    </source>
</reference>
<name>A0A6F8T4S1_9GAMM</name>
<dbReference type="KEGG" id="lant:TUM19329_13830"/>
<keyword evidence="2" id="KW-1185">Reference proteome</keyword>
<proteinExistence type="predicted"/>
<sequence length="63" mass="7129">MASPCEGTLILSYVIDNSINLERSMIACDTKESQYELLNMNYQTLPKYSRKLNLITVQGATQL</sequence>
<accession>A0A6F8T4S1</accession>
<dbReference type="EMBL" id="AP022839">
    <property type="protein sequence ID" value="BCA95022.1"/>
    <property type="molecule type" value="Genomic_DNA"/>
</dbReference>
<dbReference type="Proteomes" id="UP000502894">
    <property type="component" value="Chromosome"/>
</dbReference>
<dbReference type="AlphaFoldDB" id="A0A6F8T4S1"/>
<gene>
    <name evidence="1" type="ORF">TUM19329_13830</name>
</gene>